<comment type="caution">
    <text evidence="1">The sequence shown here is derived from an EMBL/GenBank/DDBJ whole genome shotgun (WGS) entry which is preliminary data.</text>
</comment>
<dbReference type="PANTHER" id="PTHR33835">
    <property type="entry name" value="YALI0C07656P"/>
    <property type="match status" value="1"/>
</dbReference>
<dbReference type="SUPFAM" id="SSF56281">
    <property type="entry name" value="Metallo-hydrolase/oxidoreductase"/>
    <property type="match status" value="1"/>
</dbReference>
<evidence type="ECO:0000313" key="2">
    <source>
        <dbReference type="Proteomes" id="UP001150924"/>
    </source>
</evidence>
<proteinExistence type="predicted"/>
<dbReference type="Proteomes" id="UP001150924">
    <property type="component" value="Unassembled WGS sequence"/>
</dbReference>
<reference evidence="1" key="1">
    <citation type="submission" date="2022-11" db="EMBL/GenBank/DDBJ databases">
        <title>Minimal conservation of predation-associated metabolite biosynthetic gene clusters underscores biosynthetic potential of Myxococcota including descriptions for ten novel species: Archangium lansinium sp. nov., Myxococcus landrumus sp. nov., Nannocystis bai.</title>
        <authorList>
            <person name="Ahearne A."/>
            <person name="Stevens C."/>
            <person name="Phillips K."/>
        </authorList>
    </citation>
    <scope>NUCLEOTIDE SEQUENCE</scope>
    <source>
        <strain evidence="1">Na p29</strain>
    </source>
</reference>
<keyword evidence="2" id="KW-1185">Reference proteome</keyword>
<dbReference type="AlphaFoldDB" id="A0A9X3F4Y5"/>
<dbReference type="Pfam" id="PF14234">
    <property type="entry name" value="DUF4336"/>
    <property type="match status" value="1"/>
</dbReference>
<name>A0A9X3F4Y5_9BACT</name>
<evidence type="ECO:0000313" key="1">
    <source>
        <dbReference type="EMBL" id="MCY1011541.1"/>
    </source>
</evidence>
<gene>
    <name evidence="1" type="ORF">OV079_39460</name>
</gene>
<accession>A0A9X3F4Y5</accession>
<sequence>MLQTIDTNLWTATQPLSMLGLQIGARMTIVRLGSGGLLVHAPIALTPELRAAIDSLGPVQAVIAPNAMHHLFLGPFLAAYPSARGYAAPGAIAKHPELQLESIPKNPDLLWAGDLDHFELEGAPKLGEVAFFHRASRTLILTDWVFYFKDSPNWLTGLYLRLTRALGKPTQTTVMKSLIKDRAAARASVERLLQWDFDRVVMSHRDILPSGGKEAVRAASTWLLSHGS</sequence>
<dbReference type="Gene3D" id="3.60.15.10">
    <property type="entry name" value="Ribonuclease Z/Hydroxyacylglutathione hydrolase-like"/>
    <property type="match status" value="1"/>
</dbReference>
<dbReference type="RefSeq" id="WP_267774822.1">
    <property type="nucleotide sequence ID" value="NZ_JAPNKE010000002.1"/>
</dbReference>
<dbReference type="InterPro" id="IPR025638">
    <property type="entry name" value="DUF4336"/>
</dbReference>
<dbReference type="InterPro" id="IPR036866">
    <property type="entry name" value="RibonucZ/Hydroxyglut_hydro"/>
</dbReference>
<organism evidence="1 2">
    <name type="scientific">Nannocystis pusilla</name>
    <dbReference type="NCBI Taxonomy" id="889268"/>
    <lineage>
        <taxon>Bacteria</taxon>
        <taxon>Pseudomonadati</taxon>
        <taxon>Myxococcota</taxon>
        <taxon>Polyangia</taxon>
        <taxon>Nannocystales</taxon>
        <taxon>Nannocystaceae</taxon>
        <taxon>Nannocystis</taxon>
    </lineage>
</organism>
<dbReference type="EMBL" id="JAPNKE010000002">
    <property type="protein sequence ID" value="MCY1011541.1"/>
    <property type="molecule type" value="Genomic_DNA"/>
</dbReference>
<protein>
    <submittedName>
        <fullName evidence="1">DUF4336 domain-containing protein</fullName>
    </submittedName>
</protein>
<dbReference type="PANTHER" id="PTHR33835:SF1">
    <property type="entry name" value="METALLO-BETA-LACTAMASE DOMAIN-CONTAINING PROTEIN"/>
    <property type="match status" value="1"/>
</dbReference>